<dbReference type="PROSITE" id="PS51099">
    <property type="entry name" value="PTS_EIIB_TYPE_2"/>
    <property type="match status" value="1"/>
</dbReference>
<dbReference type="InterPro" id="IPR050661">
    <property type="entry name" value="BglG_antiterminators"/>
</dbReference>
<dbReference type="Pfam" id="PF00359">
    <property type="entry name" value="PTS_EIIA_2"/>
    <property type="match status" value="1"/>
</dbReference>
<dbReference type="InterPro" id="IPR036095">
    <property type="entry name" value="PTS_EIIB-like_sf"/>
</dbReference>
<evidence type="ECO:0000313" key="9">
    <source>
        <dbReference type="EMBL" id="MBB5335152.1"/>
    </source>
</evidence>
<dbReference type="Proteomes" id="UP000559117">
    <property type="component" value="Unassembled WGS sequence"/>
</dbReference>
<evidence type="ECO:0000256" key="1">
    <source>
        <dbReference type="ARBA" id="ARBA00022679"/>
    </source>
</evidence>
<feature type="domain" description="PTS EIIA type-2" evidence="6">
    <location>
        <begin position="500"/>
        <end position="639"/>
    </location>
</feature>
<dbReference type="Gene3D" id="3.40.50.2300">
    <property type="match status" value="1"/>
</dbReference>
<dbReference type="InterPro" id="IPR016152">
    <property type="entry name" value="PTrfase/Anion_transptr"/>
</dbReference>
<dbReference type="Pfam" id="PF00874">
    <property type="entry name" value="PRD"/>
    <property type="match status" value="2"/>
</dbReference>
<evidence type="ECO:0000259" key="7">
    <source>
        <dbReference type="PROSITE" id="PS51099"/>
    </source>
</evidence>
<evidence type="ECO:0000256" key="5">
    <source>
        <dbReference type="ARBA" id="ARBA00023163"/>
    </source>
</evidence>
<keyword evidence="10" id="KW-1185">Reference proteome</keyword>
<dbReference type="PANTHER" id="PTHR30185">
    <property type="entry name" value="CRYPTIC BETA-GLUCOSIDE BGL OPERON ANTITERMINATOR"/>
    <property type="match status" value="1"/>
</dbReference>
<dbReference type="InterPro" id="IPR013011">
    <property type="entry name" value="PTS_EIIB_2"/>
</dbReference>
<dbReference type="PROSITE" id="PS51372">
    <property type="entry name" value="PRD_2"/>
    <property type="match status" value="2"/>
</dbReference>
<gene>
    <name evidence="9" type="ORF">HNR32_000266</name>
</gene>
<dbReference type="Pfam" id="PF08279">
    <property type="entry name" value="HTH_11"/>
    <property type="match status" value="1"/>
</dbReference>
<evidence type="ECO:0000259" key="6">
    <source>
        <dbReference type="PROSITE" id="PS51094"/>
    </source>
</evidence>
<feature type="domain" description="PRD" evidence="8">
    <location>
        <begin position="291"/>
        <end position="398"/>
    </location>
</feature>
<dbReference type="Gene3D" id="1.10.10.10">
    <property type="entry name" value="Winged helix-like DNA-binding domain superfamily/Winged helix DNA-binding domain"/>
    <property type="match status" value="1"/>
</dbReference>
<organism evidence="9 10">
    <name type="scientific">Pectinatus brassicae</name>
    <dbReference type="NCBI Taxonomy" id="862415"/>
    <lineage>
        <taxon>Bacteria</taxon>
        <taxon>Bacillati</taxon>
        <taxon>Bacillota</taxon>
        <taxon>Negativicutes</taxon>
        <taxon>Selenomonadales</taxon>
        <taxon>Selenomonadaceae</taxon>
        <taxon>Pectinatus</taxon>
    </lineage>
</organism>
<feature type="domain" description="PRD" evidence="8">
    <location>
        <begin position="183"/>
        <end position="288"/>
    </location>
</feature>
<feature type="domain" description="PTS EIIB type-2" evidence="7">
    <location>
        <begin position="404"/>
        <end position="495"/>
    </location>
</feature>
<accession>A0A840ULN5</accession>
<dbReference type="CDD" id="cd05568">
    <property type="entry name" value="PTS_IIB_bgl_like"/>
    <property type="match status" value="1"/>
</dbReference>
<dbReference type="GO" id="GO:0008982">
    <property type="term" value="F:protein-N(PI)-phosphohistidine-sugar phosphotransferase activity"/>
    <property type="evidence" value="ECO:0007669"/>
    <property type="project" value="InterPro"/>
</dbReference>
<dbReference type="RefSeq" id="WP_183858975.1">
    <property type="nucleotide sequence ID" value="NZ_JACHFH010000002.1"/>
</dbReference>
<dbReference type="InterPro" id="IPR002178">
    <property type="entry name" value="PTS_EIIA_type-2_dom"/>
</dbReference>
<dbReference type="SUPFAM" id="SSF52794">
    <property type="entry name" value="PTS system IIB component-like"/>
    <property type="match status" value="1"/>
</dbReference>
<keyword evidence="4" id="KW-0010">Activator</keyword>
<reference evidence="9 10" key="1">
    <citation type="submission" date="2020-08" db="EMBL/GenBank/DDBJ databases">
        <title>Genomic Encyclopedia of Type Strains, Phase IV (KMG-IV): sequencing the most valuable type-strain genomes for metagenomic binning, comparative biology and taxonomic classification.</title>
        <authorList>
            <person name="Goeker M."/>
        </authorList>
    </citation>
    <scope>NUCLEOTIDE SEQUENCE [LARGE SCALE GENOMIC DNA]</scope>
    <source>
        <strain evidence="9 10">DSM 24661</strain>
    </source>
</reference>
<proteinExistence type="predicted"/>
<dbReference type="Gene3D" id="1.10.1790.10">
    <property type="entry name" value="PRD domain"/>
    <property type="match status" value="2"/>
</dbReference>
<dbReference type="SUPFAM" id="SSF55804">
    <property type="entry name" value="Phoshotransferase/anion transport protein"/>
    <property type="match status" value="1"/>
</dbReference>
<dbReference type="InterPro" id="IPR036634">
    <property type="entry name" value="PRD_sf"/>
</dbReference>
<sequence>MLKLKKRSKKIFEILKNHPNGITGEQISKQLGVSSRTIRSDIKSLHELLNQYDVNIVAIPNNGYHFDKMENLNQLEQDIFQDKKISFETSEERVNYIIIQLLKNTFSTEPITQMELADKLYISLSTFKADLNEAKQIFAKYDLDVTQYKGKGILLTGQELKIRYCLLEMLNKYDNDANFYQELLPDININTVDQIITKILNNKHLQLSDDAKEHLCMYTAIAIKRSEYNKLIVYAASLAQKISNTFEYDVAKDIVDEIYSQMGIDLSYAEIYYIAQCLLASKKVFDVGESTSKKHVKELVNLILQEIREKLAIDFTEDEYLCDGLALHLNIALTRIEFHMIIRNELLDTIKNDYPLAFQMGVIASSVVEKYDKIKINENEIGYIALHFGAAISRNGIKENIKAKNVVIVCSAGLGMSVLLKAKIEEYFHNRLNIVQIIPGYEIDISILDDVDYVFTTVPLKNIKSDKIIMINRMLKKEDITKIEQQVFQKNEMDKAEIQKFFTEDNFYVNKKFSNKTECINFLTKKAIKKGLMTEKIKDLIFEREAMASTSIGDLAAIPHPMYNEDNESFVSVLILDKPIMWDDLLVQVVFLLNIGKNKAKLWEMMFLKLYNYIKMKNGINSMLDNKSYNVFLQEFMQMF</sequence>
<dbReference type="InterPro" id="IPR036390">
    <property type="entry name" value="WH_DNA-bd_sf"/>
</dbReference>
<evidence type="ECO:0000313" key="10">
    <source>
        <dbReference type="Proteomes" id="UP000559117"/>
    </source>
</evidence>
<keyword evidence="2" id="KW-0677">Repeat</keyword>
<evidence type="ECO:0000256" key="3">
    <source>
        <dbReference type="ARBA" id="ARBA00023015"/>
    </source>
</evidence>
<dbReference type="PROSITE" id="PS51094">
    <property type="entry name" value="PTS_EIIA_TYPE_2"/>
    <property type="match status" value="1"/>
</dbReference>
<protein>
    <submittedName>
        <fullName evidence="9">Lichenan operon transcriptional antiterminator</fullName>
    </submittedName>
</protein>
<dbReference type="SUPFAM" id="SSF63520">
    <property type="entry name" value="PTS-regulatory domain, PRD"/>
    <property type="match status" value="2"/>
</dbReference>
<evidence type="ECO:0000256" key="4">
    <source>
        <dbReference type="ARBA" id="ARBA00023159"/>
    </source>
</evidence>
<name>A0A840ULN5_9FIRM</name>
<dbReference type="GO" id="GO:0009401">
    <property type="term" value="P:phosphoenolpyruvate-dependent sugar phosphotransferase system"/>
    <property type="evidence" value="ECO:0007669"/>
    <property type="project" value="InterPro"/>
</dbReference>
<keyword evidence="1" id="KW-0808">Transferase</keyword>
<keyword evidence="5" id="KW-0804">Transcription</keyword>
<evidence type="ECO:0000259" key="8">
    <source>
        <dbReference type="PROSITE" id="PS51372"/>
    </source>
</evidence>
<evidence type="ECO:0000256" key="2">
    <source>
        <dbReference type="ARBA" id="ARBA00022737"/>
    </source>
</evidence>
<dbReference type="AlphaFoldDB" id="A0A840ULN5"/>
<dbReference type="InterPro" id="IPR013196">
    <property type="entry name" value="HTH_11"/>
</dbReference>
<dbReference type="SUPFAM" id="SSF46785">
    <property type="entry name" value="Winged helix' DNA-binding domain"/>
    <property type="match status" value="1"/>
</dbReference>
<dbReference type="GO" id="GO:0006355">
    <property type="term" value="P:regulation of DNA-templated transcription"/>
    <property type="evidence" value="ECO:0007669"/>
    <property type="project" value="InterPro"/>
</dbReference>
<keyword evidence="3" id="KW-0805">Transcription regulation</keyword>
<comment type="caution">
    <text evidence="9">The sequence shown here is derived from an EMBL/GenBank/DDBJ whole genome shotgun (WGS) entry which is preliminary data.</text>
</comment>
<dbReference type="EMBL" id="JACHFH010000002">
    <property type="protein sequence ID" value="MBB5335152.1"/>
    <property type="molecule type" value="Genomic_DNA"/>
</dbReference>
<dbReference type="InterPro" id="IPR011608">
    <property type="entry name" value="PRD"/>
</dbReference>
<dbReference type="Pfam" id="PF05043">
    <property type="entry name" value="Mga"/>
    <property type="match status" value="1"/>
</dbReference>
<dbReference type="InterPro" id="IPR007737">
    <property type="entry name" value="Mga_HTH"/>
</dbReference>
<dbReference type="InterPro" id="IPR036388">
    <property type="entry name" value="WH-like_DNA-bd_sf"/>
</dbReference>
<dbReference type="PANTHER" id="PTHR30185:SF13">
    <property type="entry name" value="LICABCH OPERON REGULATOR-RELATED"/>
    <property type="match status" value="1"/>
</dbReference>
<dbReference type="Gene3D" id="3.40.930.10">
    <property type="entry name" value="Mannitol-specific EII, Chain A"/>
    <property type="match status" value="1"/>
</dbReference>